<dbReference type="AlphaFoldDB" id="A0AAN7X9A6"/>
<accession>A0AAN7X9A6</accession>
<protein>
    <submittedName>
        <fullName evidence="1">Uncharacterized protein</fullName>
    </submittedName>
</protein>
<keyword evidence="2" id="KW-1185">Reference proteome</keyword>
<name>A0AAN7X9A6_ELEMC</name>
<proteinExistence type="predicted"/>
<gene>
    <name evidence="1" type="ORF">PBY51_005473</name>
</gene>
<evidence type="ECO:0000313" key="2">
    <source>
        <dbReference type="Proteomes" id="UP001346869"/>
    </source>
</evidence>
<dbReference type="Proteomes" id="UP001346869">
    <property type="component" value="Unassembled WGS sequence"/>
</dbReference>
<comment type="caution">
    <text evidence="1">The sequence shown here is derived from an EMBL/GenBank/DDBJ whole genome shotgun (WGS) entry which is preliminary data.</text>
</comment>
<reference evidence="1 2" key="1">
    <citation type="journal article" date="2023" name="Genes (Basel)">
        <title>Chromosome-Level Genome Assembly and Circadian Gene Repertoire of the Patagonia Blennie Eleginops maclovinus-The Closest Ancestral Proxy of Antarctic Cryonotothenioids.</title>
        <authorList>
            <person name="Cheng C.C."/>
            <person name="Rivera-Colon A.G."/>
            <person name="Minhas B.F."/>
            <person name="Wilson L."/>
            <person name="Rayamajhi N."/>
            <person name="Vargas-Chacoff L."/>
            <person name="Catchen J.M."/>
        </authorList>
    </citation>
    <scope>NUCLEOTIDE SEQUENCE [LARGE SCALE GENOMIC DNA]</scope>
    <source>
        <strain evidence="1">JMC-PN-2008</strain>
    </source>
</reference>
<dbReference type="EMBL" id="JAUZQC010000018">
    <property type="protein sequence ID" value="KAK5855370.1"/>
    <property type="molecule type" value="Genomic_DNA"/>
</dbReference>
<evidence type="ECO:0000313" key="1">
    <source>
        <dbReference type="EMBL" id="KAK5855370.1"/>
    </source>
</evidence>
<reference evidence="1 2" key="2">
    <citation type="journal article" date="2023" name="Mol. Biol. Evol.">
        <title>Genomics of Secondarily Temperate Adaptation in the Only Non-Antarctic Icefish.</title>
        <authorList>
            <person name="Rivera-Colon A.G."/>
            <person name="Rayamajhi N."/>
            <person name="Minhas B.F."/>
            <person name="Madrigal G."/>
            <person name="Bilyk K.T."/>
            <person name="Yoon V."/>
            <person name="Hune M."/>
            <person name="Gregory S."/>
            <person name="Cheng C.H.C."/>
            <person name="Catchen J.M."/>
        </authorList>
    </citation>
    <scope>NUCLEOTIDE SEQUENCE [LARGE SCALE GENOMIC DNA]</scope>
    <source>
        <strain evidence="1">JMC-PN-2008</strain>
    </source>
</reference>
<sequence>MDAAREQSGTELLEVIPFSRNAEAIINKMLELNDSCQDKATQLVEEILHSIFFLGKIHTPPYSPEMILDYDREMLGGLHSHVCWTWLSF</sequence>
<organism evidence="1 2">
    <name type="scientific">Eleginops maclovinus</name>
    <name type="common">Patagonian blennie</name>
    <name type="synonym">Eleginus maclovinus</name>
    <dbReference type="NCBI Taxonomy" id="56733"/>
    <lineage>
        <taxon>Eukaryota</taxon>
        <taxon>Metazoa</taxon>
        <taxon>Chordata</taxon>
        <taxon>Craniata</taxon>
        <taxon>Vertebrata</taxon>
        <taxon>Euteleostomi</taxon>
        <taxon>Actinopterygii</taxon>
        <taxon>Neopterygii</taxon>
        <taxon>Teleostei</taxon>
        <taxon>Neoteleostei</taxon>
        <taxon>Acanthomorphata</taxon>
        <taxon>Eupercaria</taxon>
        <taxon>Perciformes</taxon>
        <taxon>Notothenioidei</taxon>
        <taxon>Eleginopidae</taxon>
        <taxon>Eleginops</taxon>
    </lineage>
</organism>